<sequence>MNSPFSPSSLHLNPSSISQFPPYHQIQPRNSFTILHRRNHHLHCPLSLTSPSISHNLLRIRRSSIVETGPSDEGAIPLIDFEEDFVEKDWSFLDSGDLTSNQDYIQKVGRIIAAGQIEESSRVMVSATSEVFIDELVYSSPCNLLLVVHDSLFVLAGIKEKHDKVKCWQGELIYVPEKWGLLDVAFLYFLPALPFTLDHVFGALAKCCLPGARLVICHPQGREVLEQQRKQYPDVIISNLPEKVTLEKVAADHPFDLVEFVDDPEFYLAVLKFRDARD</sequence>
<dbReference type="OrthoDB" id="276388at2759"/>
<dbReference type="Proteomes" id="UP000030645">
    <property type="component" value="Unassembled WGS sequence"/>
</dbReference>
<dbReference type="eggNOG" id="ENOG502RERW">
    <property type="taxonomic scope" value="Eukaryota"/>
</dbReference>
<keyword evidence="2" id="KW-1185">Reference proteome</keyword>
<dbReference type="KEGG" id="mnt:21410639"/>
<gene>
    <name evidence="1" type="ORF">L484_028038</name>
</gene>
<name>W9SIC1_9ROSA</name>
<dbReference type="EMBL" id="KE346217">
    <property type="protein sequence ID" value="EXC30859.1"/>
    <property type="molecule type" value="Genomic_DNA"/>
</dbReference>
<proteinExistence type="predicted"/>
<reference evidence="2" key="1">
    <citation type="submission" date="2013-01" db="EMBL/GenBank/DDBJ databases">
        <title>Draft Genome Sequence of a Mulberry Tree, Morus notabilis C.K. Schneid.</title>
        <authorList>
            <person name="He N."/>
            <person name="Zhao S."/>
        </authorList>
    </citation>
    <scope>NUCLEOTIDE SEQUENCE</scope>
</reference>
<evidence type="ECO:0000313" key="1">
    <source>
        <dbReference type="EMBL" id="EXC30859.1"/>
    </source>
</evidence>
<dbReference type="STRING" id="981085.W9SIC1"/>
<dbReference type="GO" id="GO:0009507">
    <property type="term" value="C:chloroplast"/>
    <property type="evidence" value="ECO:0007669"/>
    <property type="project" value="TreeGrafter"/>
</dbReference>
<accession>W9SIC1</accession>
<dbReference type="AlphaFoldDB" id="W9SIC1"/>
<dbReference type="PANTHER" id="PTHR37217:SF1">
    <property type="entry name" value="EXPRESSED PROTEIN"/>
    <property type="match status" value="1"/>
</dbReference>
<dbReference type="PANTHER" id="PTHR37217">
    <property type="entry name" value="EXPRESSED PROTEIN"/>
    <property type="match status" value="1"/>
</dbReference>
<organism evidence="1 2">
    <name type="scientific">Morus notabilis</name>
    <dbReference type="NCBI Taxonomy" id="981085"/>
    <lineage>
        <taxon>Eukaryota</taxon>
        <taxon>Viridiplantae</taxon>
        <taxon>Streptophyta</taxon>
        <taxon>Embryophyta</taxon>
        <taxon>Tracheophyta</taxon>
        <taxon>Spermatophyta</taxon>
        <taxon>Magnoliopsida</taxon>
        <taxon>eudicotyledons</taxon>
        <taxon>Gunneridae</taxon>
        <taxon>Pentapetalae</taxon>
        <taxon>rosids</taxon>
        <taxon>fabids</taxon>
        <taxon>Rosales</taxon>
        <taxon>Moraceae</taxon>
        <taxon>Moreae</taxon>
        <taxon>Morus</taxon>
    </lineage>
</organism>
<protein>
    <submittedName>
        <fullName evidence="1">Uncharacterized protein</fullName>
    </submittedName>
</protein>
<evidence type="ECO:0000313" key="2">
    <source>
        <dbReference type="Proteomes" id="UP000030645"/>
    </source>
</evidence>